<dbReference type="AlphaFoldDB" id="A0A2N8TD54"/>
<accession>A0A2N8TD54</accession>
<evidence type="ECO:0000313" key="3">
    <source>
        <dbReference type="Proteomes" id="UP000235943"/>
    </source>
</evidence>
<protein>
    <submittedName>
        <fullName evidence="2">Phage portal protein</fullName>
    </submittedName>
</protein>
<dbReference type="RefSeq" id="WP_102913632.1">
    <property type="nucleotide sequence ID" value="NZ_POUC01000557.1"/>
</dbReference>
<feature type="region of interest" description="Disordered" evidence="1">
    <location>
        <begin position="401"/>
        <end position="441"/>
    </location>
</feature>
<comment type="caution">
    <text evidence="2">The sequence shown here is derived from an EMBL/GenBank/DDBJ whole genome shotgun (WGS) entry which is preliminary data.</text>
</comment>
<feature type="compositionally biased region" description="Low complexity" evidence="1">
    <location>
        <begin position="410"/>
        <end position="425"/>
    </location>
</feature>
<dbReference type="OrthoDB" id="952090at2"/>
<dbReference type="Pfam" id="PF04860">
    <property type="entry name" value="Phage_portal"/>
    <property type="match status" value="1"/>
</dbReference>
<gene>
    <name evidence="2" type="ORF">C1J00_39130</name>
</gene>
<feature type="non-terminal residue" evidence="2">
    <location>
        <position position="1"/>
    </location>
</feature>
<reference evidence="2 3" key="1">
    <citation type="submission" date="2018-01" db="EMBL/GenBank/DDBJ databases">
        <title>Draft genome sequence of Streptomyces sp. 13K301.</title>
        <authorList>
            <person name="Sahin N."/>
            <person name="Saygin H."/>
            <person name="Ay H."/>
        </authorList>
    </citation>
    <scope>NUCLEOTIDE SEQUENCE [LARGE SCALE GENOMIC DNA]</scope>
    <source>
        <strain evidence="2 3">13K301</strain>
    </source>
</reference>
<evidence type="ECO:0000313" key="2">
    <source>
        <dbReference type="EMBL" id="PNG16956.1"/>
    </source>
</evidence>
<dbReference type="EMBL" id="POUC01000557">
    <property type="protein sequence ID" value="PNG16956.1"/>
    <property type="molecule type" value="Genomic_DNA"/>
</dbReference>
<dbReference type="InterPro" id="IPR006944">
    <property type="entry name" value="Phage/GTA_portal"/>
</dbReference>
<evidence type="ECO:0000256" key="1">
    <source>
        <dbReference type="SAM" id="MobiDB-lite"/>
    </source>
</evidence>
<proteinExistence type="predicted"/>
<dbReference type="NCBIfam" id="TIGR01537">
    <property type="entry name" value="portal_HK97"/>
    <property type="match status" value="1"/>
</dbReference>
<name>A0A2N8TD54_9ACTN</name>
<keyword evidence="3" id="KW-1185">Reference proteome</keyword>
<feature type="compositionally biased region" description="Low complexity" evidence="1">
    <location>
        <begin position="431"/>
        <end position="441"/>
    </location>
</feature>
<dbReference type="Proteomes" id="UP000235943">
    <property type="component" value="Unassembled WGS sequence"/>
</dbReference>
<dbReference type="InterPro" id="IPR006427">
    <property type="entry name" value="Portal_HK97"/>
</dbReference>
<organism evidence="2 3">
    <name type="scientific">Streptomyces cahuitamycinicus</name>
    <dbReference type="NCBI Taxonomy" id="2070367"/>
    <lineage>
        <taxon>Bacteria</taxon>
        <taxon>Bacillati</taxon>
        <taxon>Actinomycetota</taxon>
        <taxon>Actinomycetes</taxon>
        <taxon>Kitasatosporales</taxon>
        <taxon>Streptomycetaceae</taxon>
        <taxon>Streptomyces</taxon>
    </lineage>
</organism>
<sequence length="800" mass="84770">PPPAETKDLLAGNAYASMTYAGVTNIWGTPGHADGWDMERVIVEGYERSVWTFKSVEAISKHASTLPIQIGRGGDERRFEETLEDHPLLKLLNKKANPLETGDVFKKRLSAQLLLSKKGVFIEKTYSRGGTLVRLDLLPPDRVQIIPDDRNADYVKHFEFTDYSGRVRELLPKHVIWIRDPHPTDPFCGVTPLEAAGLSIDLDVKARTYNISFIDNDGRPGGIVGIDLDGVDPREVDRIQKRLAPGAHNAGQLTLVGTGPGGVTYVDTSARPREMAYETLSSTAKGEILAAFGVPESIVGNASERTYANADREEWNFWDHTELPHLNLIASGFDPDLDDEWTVRFDTSGVKALEFPRRQAREEARKEWESGLITIDEYREVAGRPAFNVPQSRALWISPQKAPVPANPQDAAALGLGPDPAAAGAPGAGPTGAPLPAGTAPETAAADVAAARALEAGPSAAADVAAARAQGDPLALPAGGGETATDAVAAARAVSTDEGPAAAAADVARARDTQDAELSSDAAEDVAAARASIETKALPNDDGFEVTDDDFDALSMAVAAAITALLARQEGVILARLRAPKTRKYTRYWEPENDTDVRHADADLDQDRVVSAARWAEETSQTLTPILQQAAVATARKVGQALTGTDTVPPAAAAAAIVTAAYAGEAITGFLAELAEALRAAQGDAETVADLEGAVTSFYMSAEPALIARIAETCAVATINGAADAAAEHAGPGVMRTWVTRADTRVRPAHKALHGKTLPVGAPYTVDGASLRYPGDPFAPIALTVNCRCRLHYATDEDPS</sequence>